<dbReference type="PaxDb" id="55529-EKX54532"/>
<dbReference type="KEGG" id="gtt:GUITHDRAFT_150039"/>
<keyword evidence="5" id="KW-1185">Reference proteome</keyword>
<evidence type="ECO:0000256" key="2">
    <source>
        <dbReference type="SAM" id="SignalP"/>
    </source>
</evidence>
<dbReference type="Proteomes" id="UP000011087">
    <property type="component" value="Unassembled WGS sequence"/>
</dbReference>
<organism evidence="3">
    <name type="scientific">Guillardia theta (strain CCMP2712)</name>
    <name type="common">Cryptophyte</name>
    <dbReference type="NCBI Taxonomy" id="905079"/>
    <lineage>
        <taxon>Eukaryota</taxon>
        <taxon>Cryptophyceae</taxon>
        <taxon>Pyrenomonadales</taxon>
        <taxon>Geminigeraceae</taxon>
        <taxon>Guillardia</taxon>
    </lineage>
</organism>
<evidence type="ECO:0000313" key="5">
    <source>
        <dbReference type="Proteomes" id="UP000011087"/>
    </source>
</evidence>
<dbReference type="HOGENOM" id="CLU_1974757_0_0_1"/>
<proteinExistence type="predicted"/>
<reference evidence="3 5" key="1">
    <citation type="journal article" date="2012" name="Nature">
        <title>Algal genomes reveal evolutionary mosaicism and the fate of nucleomorphs.</title>
        <authorList>
            <consortium name="DOE Joint Genome Institute"/>
            <person name="Curtis B.A."/>
            <person name="Tanifuji G."/>
            <person name="Burki F."/>
            <person name="Gruber A."/>
            <person name="Irimia M."/>
            <person name="Maruyama S."/>
            <person name="Arias M.C."/>
            <person name="Ball S.G."/>
            <person name="Gile G.H."/>
            <person name="Hirakawa Y."/>
            <person name="Hopkins J.F."/>
            <person name="Kuo A."/>
            <person name="Rensing S.A."/>
            <person name="Schmutz J."/>
            <person name="Symeonidi A."/>
            <person name="Elias M."/>
            <person name="Eveleigh R.J."/>
            <person name="Herman E.K."/>
            <person name="Klute M.J."/>
            <person name="Nakayama T."/>
            <person name="Obornik M."/>
            <person name="Reyes-Prieto A."/>
            <person name="Armbrust E.V."/>
            <person name="Aves S.J."/>
            <person name="Beiko R.G."/>
            <person name="Coutinho P."/>
            <person name="Dacks J.B."/>
            <person name="Durnford D.G."/>
            <person name="Fast N.M."/>
            <person name="Green B.R."/>
            <person name="Grisdale C.J."/>
            <person name="Hempel F."/>
            <person name="Henrissat B."/>
            <person name="Hoppner M.P."/>
            <person name="Ishida K."/>
            <person name="Kim E."/>
            <person name="Koreny L."/>
            <person name="Kroth P.G."/>
            <person name="Liu Y."/>
            <person name="Malik S.B."/>
            <person name="Maier U.G."/>
            <person name="McRose D."/>
            <person name="Mock T."/>
            <person name="Neilson J.A."/>
            <person name="Onodera N.T."/>
            <person name="Poole A.M."/>
            <person name="Pritham E.J."/>
            <person name="Richards T.A."/>
            <person name="Rocap G."/>
            <person name="Roy S.W."/>
            <person name="Sarai C."/>
            <person name="Schaack S."/>
            <person name="Shirato S."/>
            <person name="Slamovits C.H."/>
            <person name="Spencer D.F."/>
            <person name="Suzuki S."/>
            <person name="Worden A.Z."/>
            <person name="Zauner S."/>
            <person name="Barry K."/>
            <person name="Bell C."/>
            <person name="Bharti A.K."/>
            <person name="Crow J.A."/>
            <person name="Grimwood J."/>
            <person name="Kramer R."/>
            <person name="Lindquist E."/>
            <person name="Lucas S."/>
            <person name="Salamov A."/>
            <person name="McFadden G.I."/>
            <person name="Lane C.E."/>
            <person name="Keeling P.J."/>
            <person name="Gray M.W."/>
            <person name="Grigoriev I.V."/>
            <person name="Archibald J.M."/>
        </authorList>
    </citation>
    <scope>NUCLEOTIDE SEQUENCE</scope>
    <source>
        <strain evidence="3 5">CCMP2712</strain>
    </source>
</reference>
<keyword evidence="2" id="KW-0732">Signal</keyword>
<feature type="coiled-coil region" evidence="1">
    <location>
        <begin position="50"/>
        <end position="77"/>
    </location>
</feature>
<dbReference type="EnsemblProtists" id="EKX54532">
    <property type="protein sequence ID" value="EKX54532"/>
    <property type="gene ID" value="GUITHDRAFT_150039"/>
</dbReference>
<dbReference type="AlphaFoldDB" id="L1K1P2"/>
<evidence type="ECO:0000256" key="1">
    <source>
        <dbReference type="SAM" id="Coils"/>
    </source>
</evidence>
<evidence type="ECO:0000313" key="3">
    <source>
        <dbReference type="EMBL" id="EKX54532.1"/>
    </source>
</evidence>
<reference evidence="4" key="3">
    <citation type="submission" date="2015-06" db="UniProtKB">
        <authorList>
            <consortium name="EnsemblProtists"/>
        </authorList>
    </citation>
    <scope>IDENTIFICATION</scope>
</reference>
<name>L1K1P2_GUITC</name>
<keyword evidence="1" id="KW-0175">Coiled coil</keyword>
<sequence length="127" mass="14084">MILSQQFTAILRRALSTVLVAMLLLAHGGEARPSKLSRMTIDVCPYPAMYAEVQQSILRLEMENRMLSRQLAEHHEANGELTKALKVMASSVSDSSEMSLECAETTKLPLRLRGGDEGASRHVSRCR</sequence>
<reference evidence="5" key="2">
    <citation type="submission" date="2012-11" db="EMBL/GenBank/DDBJ databases">
        <authorList>
            <person name="Kuo A."/>
            <person name="Curtis B.A."/>
            <person name="Tanifuji G."/>
            <person name="Burki F."/>
            <person name="Gruber A."/>
            <person name="Irimia M."/>
            <person name="Maruyama S."/>
            <person name="Arias M.C."/>
            <person name="Ball S.G."/>
            <person name="Gile G.H."/>
            <person name="Hirakawa Y."/>
            <person name="Hopkins J.F."/>
            <person name="Rensing S.A."/>
            <person name="Schmutz J."/>
            <person name="Symeonidi A."/>
            <person name="Elias M."/>
            <person name="Eveleigh R.J."/>
            <person name="Herman E.K."/>
            <person name="Klute M.J."/>
            <person name="Nakayama T."/>
            <person name="Obornik M."/>
            <person name="Reyes-Prieto A."/>
            <person name="Armbrust E.V."/>
            <person name="Aves S.J."/>
            <person name="Beiko R.G."/>
            <person name="Coutinho P."/>
            <person name="Dacks J.B."/>
            <person name="Durnford D.G."/>
            <person name="Fast N.M."/>
            <person name="Green B.R."/>
            <person name="Grisdale C."/>
            <person name="Hempe F."/>
            <person name="Henrissat B."/>
            <person name="Hoppner M.P."/>
            <person name="Ishida K.-I."/>
            <person name="Kim E."/>
            <person name="Koreny L."/>
            <person name="Kroth P.G."/>
            <person name="Liu Y."/>
            <person name="Malik S.-B."/>
            <person name="Maier U.G."/>
            <person name="McRose D."/>
            <person name="Mock T."/>
            <person name="Neilson J.A."/>
            <person name="Onodera N.T."/>
            <person name="Poole A.M."/>
            <person name="Pritham E.J."/>
            <person name="Richards T.A."/>
            <person name="Rocap G."/>
            <person name="Roy S.W."/>
            <person name="Sarai C."/>
            <person name="Schaack S."/>
            <person name="Shirato S."/>
            <person name="Slamovits C.H."/>
            <person name="Spencer D.F."/>
            <person name="Suzuki S."/>
            <person name="Worden A.Z."/>
            <person name="Zauner S."/>
            <person name="Barry K."/>
            <person name="Bell C."/>
            <person name="Bharti A.K."/>
            <person name="Crow J.A."/>
            <person name="Grimwood J."/>
            <person name="Kramer R."/>
            <person name="Lindquist E."/>
            <person name="Lucas S."/>
            <person name="Salamov A."/>
            <person name="McFadden G.I."/>
            <person name="Lane C.E."/>
            <person name="Keeling P.J."/>
            <person name="Gray M.W."/>
            <person name="Grigoriev I.V."/>
            <person name="Archibald J.M."/>
        </authorList>
    </citation>
    <scope>NUCLEOTIDE SEQUENCE</scope>
    <source>
        <strain evidence="5">CCMP2712</strain>
    </source>
</reference>
<feature type="chain" id="PRO_5008772049" evidence="2">
    <location>
        <begin position="32"/>
        <end position="127"/>
    </location>
</feature>
<feature type="signal peptide" evidence="2">
    <location>
        <begin position="1"/>
        <end position="31"/>
    </location>
</feature>
<dbReference type="GeneID" id="17311053"/>
<protein>
    <submittedName>
        <fullName evidence="3 4">Uncharacterized protein</fullName>
    </submittedName>
</protein>
<dbReference type="EMBL" id="JH992967">
    <property type="protein sequence ID" value="EKX54532.1"/>
    <property type="molecule type" value="Genomic_DNA"/>
</dbReference>
<dbReference type="RefSeq" id="XP_005841512.1">
    <property type="nucleotide sequence ID" value="XM_005841455.1"/>
</dbReference>
<evidence type="ECO:0000313" key="4">
    <source>
        <dbReference type="EnsemblProtists" id="EKX54532"/>
    </source>
</evidence>
<accession>L1K1P2</accession>
<gene>
    <name evidence="3" type="ORF">GUITHDRAFT_150039</name>
</gene>